<proteinExistence type="predicted"/>
<evidence type="ECO:0000313" key="3">
    <source>
        <dbReference type="Proteomes" id="UP000635477"/>
    </source>
</evidence>
<evidence type="ECO:0000313" key="2">
    <source>
        <dbReference type="EMBL" id="KAF4984716.1"/>
    </source>
</evidence>
<reference evidence="2" key="1">
    <citation type="journal article" date="2020" name="BMC Genomics">
        <title>Correction to: Identification and distribution of gene clusters required for synthesis of sphingolipid metabolism inhibitors in diverse species of the filamentous fungus Fusarium.</title>
        <authorList>
            <person name="Kim H.S."/>
            <person name="Lohmar J.M."/>
            <person name="Busman M."/>
            <person name="Brown D.W."/>
            <person name="Naumann T.A."/>
            <person name="Divon H.H."/>
            <person name="Lysoe E."/>
            <person name="Uhlig S."/>
            <person name="Proctor R.H."/>
        </authorList>
    </citation>
    <scope>NUCLEOTIDE SEQUENCE</scope>
    <source>
        <strain evidence="2">NRRL 22465</strain>
    </source>
</reference>
<accession>A0A8H4UVF8</accession>
<dbReference type="EMBL" id="JABEYC010000006">
    <property type="protein sequence ID" value="KAF4984716.1"/>
    <property type="molecule type" value="Genomic_DNA"/>
</dbReference>
<feature type="compositionally biased region" description="Basic and acidic residues" evidence="1">
    <location>
        <begin position="342"/>
        <end position="372"/>
    </location>
</feature>
<dbReference type="OrthoDB" id="5088000at2759"/>
<comment type="caution">
    <text evidence="2">The sequence shown here is derived from an EMBL/GenBank/DDBJ whole genome shotgun (WGS) entry which is preliminary data.</text>
</comment>
<dbReference type="AlphaFoldDB" id="A0A8H4UVF8"/>
<feature type="compositionally biased region" description="Polar residues" evidence="1">
    <location>
        <begin position="315"/>
        <end position="324"/>
    </location>
</feature>
<evidence type="ECO:0000256" key="1">
    <source>
        <dbReference type="SAM" id="MobiDB-lite"/>
    </source>
</evidence>
<feature type="region of interest" description="Disordered" evidence="1">
    <location>
        <begin position="341"/>
        <end position="384"/>
    </location>
</feature>
<feature type="region of interest" description="Disordered" evidence="1">
    <location>
        <begin position="213"/>
        <end position="324"/>
    </location>
</feature>
<gene>
    <name evidence="2" type="ORF">FZEAL_157</name>
</gene>
<reference evidence="2" key="2">
    <citation type="submission" date="2020-05" db="EMBL/GenBank/DDBJ databases">
        <authorList>
            <person name="Kim H.-S."/>
            <person name="Proctor R.H."/>
            <person name="Brown D.W."/>
        </authorList>
    </citation>
    <scope>NUCLEOTIDE SEQUENCE</scope>
    <source>
        <strain evidence="2">NRRL 22465</strain>
    </source>
</reference>
<keyword evidence="3" id="KW-1185">Reference proteome</keyword>
<sequence>MTSTNCNYNCLLEPYFDIFTDLDDGGPLSQTEICSALDHSLRARSPSSLYKTATSYPPGFVSSTGLLGSHLLDWNDGAHQSGLVEMTHEFLCLRQKGSLYWPDGGDLRYSRDRNEIYSYMISLFFKINEKESAKRYKEVNLQRSDAPEPSSQNQSLWHHGNFPDDPIDIDSHMLPAPDQEHFIQGDEDASMKDELIRPVAQETTAMGDITLQQRSANQNETPDPISLVIGTPEPEPSLLNAQTRRVTRRWNPQDRLTKFIPHPASSQQRAASEPPHSQEHGDGRNLGETAGGSSRPAPTFLMSGALGGMPFAPEGSQNTESQAPHDQAALGFDNRRFIPFHDVPRASSEPRTRSSRDPSAETYREGEDRSMSESKSSSPLPSTFPLTPMAEHDIPLIFSIDAYPGFNIRWSFVDFFQYSLARLLEEMPWECHFDSVLMFLEAPGKVTAERIRKDNEREFQIALKRFAQKVETLRQWHAGCDRVVLEIYLEPSLGGQSHNERLQALLRTSKVEG</sequence>
<protein>
    <submittedName>
        <fullName evidence="2">Uncharacterized protein</fullName>
    </submittedName>
</protein>
<organism evidence="2 3">
    <name type="scientific">Fusarium zealandicum</name>
    <dbReference type="NCBI Taxonomy" id="1053134"/>
    <lineage>
        <taxon>Eukaryota</taxon>
        <taxon>Fungi</taxon>
        <taxon>Dikarya</taxon>
        <taxon>Ascomycota</taxon>
        <taxon>Pezizomycotina</taxon>
        <taxon>Sordariomycetes</taxon>
        <taxon>Hypocreomycetidae</taxon>
        <taxon>Hypocreales</taxon>
        <taxon>Nectriaceae</taxon>
        <taxon>Fusarium</taxon>
        <taxon>Fusarium staphyleae species complex</taxon>
    </lineage>
</organism>
<dbReference type="Proteomes" id="UP000635477">
    <property type="component" value="Unassembled WGS sequence"/>
</dbReference>
<name>A0A8H4UVF8_9HYPO</name>
<feature type="compositionally biased region" description="Low complexity" evidence="1">
    <location>
        <begin position="373"/>
        <end position="384"/>
    </location>
</feature>
<feature type="compositionally biased region" description="Basic and acidic residues" evidence="1">
    <location>
        <begin position="276"/>
        <end position="285"/>
    </location>
</feature>